<sequence>MIKNRSFMLGMGSGLIAGALLLQLVISSGAAPLTKDQVVKGAAKLDLKVTDETAKLLTAEEWKANSEATLATPAPSEPAVAVSPSPAVSPVTAGEPSAATAPKEPVTPSQPAEVEMQQPKVTAPSSANTVSPAPPKISVSGTISVRIPNGTTLTETANLLAEAGVIQDKSIFLQAANERKVNKIIQYGTYSFADNESISNIIDMLVTVK</sequence>
<proteinExistence type="predicted"/>
<keyword evidence="3" id="KW-1185">Reference proteome</keyword>
<evidence type="ECO:0000313" key="2">
    <source>
        <dbReference type="EMBL" id="MRN54837.1"/>
    </source>
</evidence>
<reference evidence="2 3" key="1">
    <citation type="submission" date="2019-11" db="EMBL/GenBank/DDBJ databases">
        <title>Paenibacillus monticola sp. nov., a novel PGPR strain isolated from mountain sample in China.</title>
        <authorList>
            <person name="Zhao Q."/>
            <person name="Li H.-P."/>
            <person name="Zhang J.-L."/>
        </authorList>
    </citation>
    <scope>NUCLEOTIDE SEQUENCE [LARGE SCALE GENOMIC DNA]</scope>
    <source>
        <strain evidence="2 3">LC-T2</strain>
    </source>
</reference>
<feature type="compositionally biased region" description="Polar residues" evidence="1">
    <location>
        <begin position="119"/>
        <end position="131"/>
    </location>
</feature>
<dbReference type="AlphaFoldDB" id="A0A7X2H797"/>
<comment type="caution">
    <text evidence="2">The sequence shown here is derived from an EMBL/GenBank/DDBJ whole genome shotgun (WGS) entry which is preliminary data.</text>
</comment>
<evidence type="ECO:0008006" key="4">
    <source>
        <dbReference type="Google" id="ProtNLM"/>
    </source>
</evidence>
<dbReference type="EMBL" id="WJXB01000006">
    <property type="protein sequence ID" value="MRN54837.1"/>
    <property type="molecule type" value="Genomic_DNA"/>
</dbReference>
<feature type="compositionally biased region" description="Low complexity" evidence="1">
    <location>
        <begin position="71"/>
        <end position="93"/>
    </location>
</feature>
<dbReference type="Proteomes" id="UP000463051">
    <property type="component" value="Unassembled WGS sequence"/>
</dbReference>
<dbReference type="RefSeq" id="WP_154120274.1">
    <property type="nucleotide sequence ID" value="NZ_WJXB01000006.1"/>
</dbReference>
<organism evidence="2 3">
    <name type="scientific">Paenibacillus monticola</name>
    <dbReference type="NCBI Taxonomy" id="2666075"/>
    <lineage>
        <taxon>Bacteria</taxon>
        <taxon>Bacillati</taxon>
        <taxon>Bacillota</taxon>
        <taxon>Bacilli</taxon>
        <taxon>Bacillales</taxon>
        <taxon>Paenibacillaceae</taxon>
        <taxon>Paenibacillus</taxon>
    </lineage>
</organism>
<feature type="region of interest" description="Disordered" evidence="1">
    <location>
        <begin position="66"/>
        <end position="135"/>
    </location>
</feature>
<accession>A0A7X2H797</accession>
<name>A0A7X2H797_9BACL</name>
<evidence type="ECO:0000256" key="1">
    <source>
        <dbReference type="SAM" id="MobiDB-lite"/>
    </source>
</evidence>
<evidence type="ECO:0000313" key="3">
    <source>
        <dbReference type="Proteomes" id="UP000463051"/>
    </source>
</evidence>
<dbReference type="Gene3D" id="3.30.1490.480">
    <property type="entry name" value="Endolytic murein transglycosylase"/>
    <property type="match status" value="1"/>
</dbReference>
<gene>
    <name evidence="2" type="ORF">GJB61_17785</name>
</gene>
<protein>
    <recommendedName>
        <fullName evidence="4">Aminodeoxychorismate lyase</fullName>
    </recommendedName>
</protein>